<dbReference type="InterPro" id="IPR001547">
    <property type="entry name" value="Glyco_hydro_5"/>
</dbReference>
<dbReference type="InterPro" id="IPR041036">
    <property type="entry name" value="GH5_C"/>
</dbReference>
<gene>
    <name evidence="7" type="ORF">G7Y85_05650</name>
</gene>
<dbReference type="InterPro" id="IPR017853">
    <property type="entry name" value="GH"/>
</dbReference>
<dbReference type="PANTHER" id="PTHR31308">
    <property type="match status" value="1"/>
</dbReference>
<keyword evidence="3 4" id="KW-0326">Glycosidase</keyword>
<dbReference type="AlphaFoldDB" id="A0A6M2BQ76"/>
<accession>A0A6M2BQ76</accession>
<dbReference type="RefSeq" id="WP_166253078.1">
    <property type="nucleotide sequence ID" value="NZ_JAAMOW010000002.1"/>
</dbReference>
<evidence type="ECO:0000256" key="4">
    <source>
        <dbReference type="RuleBase" id="RU361153"/>
    </source>
</evidence>
<feature type="domain" description="Glycoside hydrolase family 5" evidence="5">
    <location>
        <begin position="64"/>
        <end position="128"/>
    </location>
</feature>
<dbReference type="SUPFAM" id="SSF51445">
    <property type="entry name" value="(Trans)glycosidases"/>
    <property type="match status" value="1"/>
</dbReference>
<keyword evidence="2 4" id="KW-0378">Hydrolase</keyword>
<reference evidence="7 8" key="1">
    <citation type="journal article" date="2014" name="Int. J. Syst. Evol. Microbiol.">
        <title>Solimonas terrae sp. nov., isolated from soil.</title>
        <authorList>
            <person name="Kim S.J."/>
            <person name="Moon J.Y."/>
            <person name="Weon H.Y."/>
            <person name="Ahn J.H."/>
            <person name="Chen W.M."/>
            <person name="Kwon S.W."/>
        </authorList>
    </citation>
    <scope>NUCLEOTIDE SEQUENCE [LARGE SCALE GENOMIC DNA]</scope>
    <source>
        <strain evidence="7 8">KIS83-12</strain>
    </source>
</reference>
<keyword evidence="8" id="KW-1185">Reference proteome</keyword>
<evidence type="ECO:0000256" key="2">
    <source>
        <dbReference type="ARBA" id="ARBA00022801"/>
    </source>
</evidence>
<evidence type="ECO:0000256" key="1">
    <source>
        <dbReference type="ARBA" id="ARBA00005641"/>
    </source>
</evidence>
<dbReference type="GO" id="GO:0016042">
    <property type="term" value="P:lipid catabolic process"/>
    <property type="evidence" value="ECO:0007669"/>
    <property type="project" value="UniProtKB-ARBA"/>
</dbReference>
<dbReference type="Proteomes" id="UP000472676">
    <property type="component" value="Unassembled WGS sequence"/>
</dbReference>
<comment type="caution">
    <text evidence="7">The sequence shown here is derived from an EMBL/GenBank/DDBJ whole genome shotgun (WGS) entry which is preliminary data.</text>
</comment>
<evidence type="ECO:0000259" key="6">
    <source>
        <dbReference type="Pfam" id="PF18564"/>
    </source>
</evidence>
<dbReference type="GO" id="GO:0004553">
    <property type="term" value="F:hydrolase activity, hydrolyzing O-glycosyl compounds"/>
    <property type="evidence" value="ECO:0007669"/>
    <property type="project" value="InterPro"/>
</dbReference>
<name>A0A6M2BQ76_9GAMM</name>
<protein>
    <submittedName>
        <fullName evidence="7">Glycoside hydrolase family 5 protein</fullName>
    </submittedName>
</protein>
<dbReference type="Pfam" id="PF18564">
    <property type="entry name" value="Glyco_hydro_5_C"/>
    <property type="match status" value="1"/>
</dbReference>
<dbReference type="Pfam" id="PF00150">
    <property type="entry name" value="Cellulase"/>
    <property type="match status" value="1"/>
</dbReference>
<dbReference type="Gene3D" id="3.20.20.80">
    <property type="entry name" value="Glycosidases"/>
    <property type="match status" value="1"/>
</dbReference>
<dbReference type="PANTHER" id="PTHR31308:SF3">
    <property type="entry name" value="ENDOGLYCOCERAMIDASE"/>
    <property type="match status" value="1"/>
</dbReference>
<dbReference type="GO" id="GO:0000272">
    <property type="term" value="P:polysaccharide catabolic process"/>
    <property type="evidence" value="ECO:0007669"/>
    <property type="project" value="InterPro"/>
</dbReference>
<organism evidence="7 8">
    <name type="scientific">Solimonas terrae</name>
    <dbReference type="NCBI Taxonomy" id="1396819"/>
    <lineage>
        <taxon>Bacteria</taxon>
        <taxon>Pseudomonadati</taxon>
        <taxon>Pseudomonadota</taxon>
        <taxon>Gammaproteobacteria</taxon>
        <taxon>Nevskiales</taxon>
        <taxon>Nevskiaceae</taxon>
        <taxon>Solimonas</taxon>
    </lineage>
</organism>
<proteinExistence type="inferred from homology"/>
<evidence type="ECO:0000313" key="8">
    <source>
        <dbReference type="Proteomes" id="UP000472676"/>
    </source>
</evidence>
<dbReference type="Gene3D" id="2.60.40.1180">
    <property type="entry name" value="Golgi alpha-mannosidase II"/>
    <property type="match status" value="1"/>
</dbReference>
<dbReference type="EMBL" id="JAAMOW010000002">
    <property type="protein sequence ID" value="NGY04239.1"/>
    <property type="molecule type" value="Genomic_DNA"/>
</dbReference>
<sequence length="648" mass="72588">MSKLWVGIEGTRFVDRHGRQAILRGVNLGGDSKLPYPDGGTDRPGDFADHATLSFVGRPFPADETDEHLGRIAGWGFNTLRLLVTWEAVEHAGPGQYDLAFIDSIAAICERAVDFGMLVFIDFHQDVWSRMSGGSGAPCWLFDKLGLDYRRFGEADAAHVMQYRYDYADPRRRQEDRYPTMSWPVNYRMPVNGIMWTAFFAGRAYTPDWLVDGCNVQDFLQSHYFGAVRAVAERVRELPNVIGFDTLNEPGMGWIGQPMTTRRTAPNADDRTPVHHGPAWTPLDGLMAARGVSVSVPYMRKTEQPGTVAPAQELVFNRNRVPIWRDGVVDPFEQAGAWRLEDGAATAVDEDFFRLRNGRRVDVERDFLQPFFAKMAASIRTVREDWLLFAEINPHVIVGGRSFPADMPANSVNASHWYDVALLLSKQFDSGLDAAGKARLKNRYGLELAYIKNIGERMKMPTLIGEFGTPYDLEDGDSFTRWSRGERGDAVWRAQADALELMYEAMDLLQLSSTQWNYSAGNRNDLRVGDGWNQEDLSIFSRDQQTEAGSDGGRGVSGFCRPYVRYAQGVLRAMQYVRAEAHFTASIEVDAGIDAPSEIFLPKPFDAGRARIAVTGVAASWEYRRERQCLLVTAQASGRLQITIDGVS</sequence>
<dbReference type="GO" id="GO:1901136">
    <property type="term" value="P:carbohydrate derivative catabolic process"/>
    <property type="evidence" value="ECO:0007669"/>
    <property type="project" value="UniProtKB-ARBA"/>
</dbReference>
<feature type="domain" description="Glycoside hydrolase family 5 C-terminal" evidence="6">
    <location>
        <begin position="561"/>
        <end position="644"/>
    </location>
</feature>
<dbReference type="InterPro" id="IPR013780">
    <property type="entry name" value="Glyco_hydro_b"/>
</dbReference>
<evidence type="ECO:0000313" key="7">
    <source>
        <dbReference type="EMBL" id="NGY04239.1"/>
    </source>
</evidence>
<dbReference type="InterPro" id="IPR052066">
    <property type="entry name" value="Glycosphingolipid_Hydrolases"/>
</dbReference>
<evidence type="ECO:0000259" key="5">
    <source>
        <dbReference type="Pfam" id="PF00150"/>
    </source>
</evidence>
<comment type="similarity">
    <text evidence="1 4">Belongs to the glycosyl hydrolase 5 (cellulase A) family.</text>
</comment>
<evidence type="ECO:0000256" key="3">
    <source>
        <dbReference type="ARBA" id="ARBA00023295"/>
    </source>
</evidence>